<proteinExistence type="predicted"/>
<reference evidence="2 3" key="1">
    <citation type="submission" date="2014-02" db="EMBL/GenBank/DDBJ databases">
        <title>Transposable element dynamics among asymbiotic and ectomycorrhizal Amanita fungi.</title>
        <authorList>
            <consortium name="DOE Joint Genome Institute"/>
            <person name="Hess J."/>
            <person name="Skrede I."/>
            <person name="Wolfe B."/>
            <person name="LaButti K."/>
            <person name="Ohm R.A."/>
            <person name="Grigoriev I.V."/>
            <person name="Pringle A."/>
        </authorList>
    </citation>
    <scope>NUCLEOTIDE SEQUENCE [LARGE SCALE GENOMIC DNA]</scope>
    <source>
        <strain evidence="2 3">SKay4041</strain>
    </source>
</reference>
<gene>
    <name evidence="2" type="ORF">AMATHDRAFT_9648</name>
</gene>
<evidence type="ECO:0000313" key="3">
    <source>
        <dbReference type="Proteomes" id="UP000242287"/>
    </source>
</evidence>
<protein>
    <submittedName>
        <fullName evidence="2">Uncharacterized protein</fullName>
    </submittedName>
</protein>
<name>A0A2A9NBZ0_9AGAR</name>
<dbReference type="EMBL" id="KZ302467">
    <property type="protein sequence ID" value="PFH45250.1"/>
    <property type="molecule type" value="Genomic_DNA"/>
</dbReference>
<feature type="compositionally biased region" description="Acidic residues" evidence="1">
    <location>
        <begin position="55"/>
        <end position="70"/>
    </location>
</feature>
<feature type="region of interest" description="Disordered" evidence="1">
    <location>
        <begin position="43"/>
        <end position="70"/>
    </location>
</feature>
<evidence type="ECO:0000256" key="1">
    <source>
        <dbReference type="SAM" id="MobiDB-lite"/>
    </source>
</evidence>
<dbReference type="Proteomes" id="UP000242287">
    <property type="component" value="Unassembled WGS sequence"/>
</dbReference>
<accession>A0A2A9NBZ0</accession>
<sequence>MSNTVLSPTAVMGLCAKCNGGGASAPLDVKCKKLTNTSYTAIQQSSSVTPKRCEEEEEEEEEEDDETTNF</sequence>
<keyword evidence="3" id="KW-1185">Reference proteome</keyword>
<dbReference type="AlphaFoldDB" id="A0A2A9NBZ0"/>
<organism evidence="2 3">
    <name type="scientific">Amanita thiersii Skay4041</name>
    <dbReference type="NCBI Taxonomy" id="703135"/>
    <lineage>
        <taxon>Eukaryota</taxon>
        <taxon>Fungi</taxon>
        <taxon>Dikarya</taxon>
        <taxon>Basidiomycota</taxon>
        <taxon>Agaricomycotina</taxon>
        <taxon>Agaricomycetes</taxon>
        <taxon>Agaricomycetidae</taxon>
        <taxon>Agaricales</taxon>
        <taxon>Pluteineae</taxon>
        <taxon>Amanitaceae</taxon>
        <taxon>Amanita</taxon>
    </lineage>
</organism>
<evidence type="ECO:0000313" key="2">
    <source>
        <dbReference type="EMBL" id="PFH45250.1"/>
    </source>
</evidence>